<keyword evidence="3" id="KW-0998">Cell outer membrane</keyword>
<dbReference type="PANTHER" id="PTHR30329:SF21">
    <property type="entry name" value="LIPOPROTEIN YIAD-RELATED"/>
    <property type="match status" value="1"/>
</dbReference>
<accession>A0A5C6RHX8</accession>
<dbReference type="InterPro" id="IPR050330">
    <property type="entry name" value="Bact_OuterMem_StrucFunc"/>
</dbReference>
<feature type="compositionally biased region" description="Basic and acidic residues" evidence="5">
    <location>
        <begin position="852"/>
        <end position="867"/>
    </location>
</feature>
<dbReference type="Gene3D" id="2.120.10.30">
    <property type="entry name" value="TolB, C-terminal domain"/>
    <property type="match status" value="1"/>
</dbReference>
<dbReference type="SUPFAM" id="SSF82171">
    <property type="entry name" value="DPP6 N-terminal domain-like"/>
    <property type="match status" value="1"/>
</dbReference>
<evidence type="ECO:0000256" key="1">
    <source>
        <dbReference type="ARBA" id="ARBA00004442"/>
    </source>
</evidence>
<evidence type="ECO:0000256" key="4">
    <source>
        <dbReference type="PROSITE-ProRule" id="PRU00473"/>
    </source>
</evidence>
<evidence type="ECO:0000313" key="7">
    <source>
        <dbReference type="EMBL" id="TXB61713.1"/>
    </source>
</evidence>
<dbReference type="EMBL" id="VOOR01000047">
    <property type="protein sequence ID" value="TXB61713.1"/>
    <property type="molecule type" value="Genomic_DNA"/>
</dbReference>
<dbReference type="Pfam" id="PF00691">
    <property type="entry name" value="OmpA"/>
    <property type="match status" value="1"/>
</dbReference>
<sequence length="867" mass="96520">MRLRLAGASATLPYTKHEHMPYRPMLIFLLAVAAIPASLAQSYQDALKELQEAAGSPVRETVAYFNMAKLLADTLSPHFQPDEAYDALQAAQRSYRKLNGRQQGRLPAGSYSPATARELKQHIREAGLEHYLQKGGSAPLRHYLDHYGRIPYELEARAMKALLGFRLRELPHHIDSLLLFAAQQELALKRYRPDLVEALKDQAFSAWAAASDTRALPALLELLGSRPELAAQIDAPLSEALAREPYITVAEQYIRGADQRLMPKTVRVVYFYHYYTGAWSDLLGFQNRYPFFRDSFNIGRAIAVAKMSPDLSLGYTDDRREVYERYIELAAPAQQAYVALMQLVARDLEEGDWNGAMADIRRFQPAFGPSDPRINELLENLQAQGEGLEAVGVSPAVNSIFGEYAPVLSADGEWLYFCRFDEKDENIYRSKRLGPEEWARPEAVAELNSTTNHEAPLSISTDGQQLLMYQGGEVMYATRTGSGWSAKKPFFEEARRPDWQGMTVLNSSGDVAVFAARSIWCTGARNEHNIDLFLSFREADGSWGDPINLGPALNTPFEDRSPFLHPDMRTLYFSSNGHGGFGDLDVYVSRRQGEGWLDWSEPVNLGKEINGPGQDWGYRISTDGKWAYFSGFSPGWREELYRVGVPEAYRPVPVSTIQGQLVGVDGQPVEAEVVVRDMETGAVAGRSVADPATGRFFLTLPQGGLYSYTVTGEGLFPVSNNLDLRGQPDVLHREEAVRVPRIAEVIASGEALPLPNLFFETDSDIIARESYAELRRLAQWLKSNRLQAQIGGHTDNAGGQGYNQELSERRARAVRKFLIESGAPPEGLTAVGFGFSQPVAGNETAEGRAANRRVEIRLSRAPRRNGE</sequence>
<dbReference type="InterPro" id="IPR011042">
    <property type="entry name" value="6-blade_b-propeller_TolB-like"/>
</dbReference>
<dbReference type="PROSITE" id="PS51123">
    <property type="entry name" value="OMPA_2"/>
    <property type="match status" value="1"/>
</dbReference>
<dbReference type="OrthoDB" id="9809364at2"/>
<organism evidence="7 8">
    <name type="scientific">Phaeodactylibacter luteus</name>
    <dbReference type="NCBI Taxonomy" id="1564516"/>
    <lineage>
        <taxon>Bacteria</taxon>
        <taxon>Pseudomonadati</taxon>
        <taxon>Bacteroidota</taxon>
        <taxon>Saprospiria</taxon>
        <taxon>Saprospirales</taxon>
        <taxon>Haliscomenobacteraceae</taxon>
        <taxon>Phaeodactylibacter</taxon>
    </lineage>
</organism>
<dbReference type="Gene3D" id="3.30.1330.60">
    <property type="entry name" value="OmpA-like domain"/>
    <property type="match status" value="1"/>
</dbReference>
<keyword evidence="2 4" id="KW-0472">Membrane</keyword>
<dbReference type="PRINTS" id="PR01021">
    <property type="entry name" value="OMPADOMAIN"/>
</dbReference>
<dbReference type="Proteomes" id="UP000321580">
    <property type="component" value="Unassembled WGS sequence"/>
</dbReference>
<dbReference type="CDD" id="cd07185">
    <property type="entry name" value="OmpA_C-like"/>
    <property type="match status" value="1"/>
</dbReference>
<feature type="domain" description="OmpA-like" evidence="6">
    <location>
        <begin position="747"/>
        <end position="862"/>
    </location>
</feature>
<evidence type="ECO:0000256" key="3">
    <source>
        <dbReference type="ARBA" id="ARBA00023237"/>
    </source>
</evidence>
<keyword evidence="8" id="KW-1185">Reference proteome</keyword>
<proteinExistence type="predicted"/>
<reference evidence="7 8" key="1">
    <citation type="submission" date="2019-08" db="EMBL/GenBank/DDBJ databases">
        <title>Genome of Phaeodactylibacter luteus.</title>
        <authorList>
            <person name="Bowman J.P."/>
        </authorList>
    </citation>
    <scope>NUCLEOTIDE SEQUENCE [LARGE SCALE GENOMIC DNA]</scope>
    <source>
        <strain evidence="7 8">KCTC 42180</strain>
    </source>
</reference>
<feature type="region of interest" description="Disordered" evidence="5">
    <location>
        <begin position="842"/>
        <end position="867"/>
    </location>
</feature>
<dbReference type="SUPFAM" id="SSF103088">
    <property type="entry name" value="OmpA-like"/>
    <property type="match status" value="1"/>
</dbReference>
<comment type="caution">
    <text evidence="7">The sequence shown here is derived from an EMBL/GenBank/DDBJ whole genome shotgun (WGS) entry which is preliminary data.</text>
</comment>
<dbReference type="InterPro" id="IPR006664">
    <property type="entry name" value="OMP_bac"/>
</dbReference>
<evidence type="ECO:0000259" key="6">
    <source>
        <dbReference type="PROSITE" id="PS51123"/>
    </source>
</evidence>
<dbReference type="PANTHER" id="PTHR30329">
    <property type="entry name" value="STATOR ELEMENT OF FLAGELLAR MOTOR COMPLEX"/>
    <property type="match status" value="1"/>
</dbReference>
<gene>
    <name evidence="7" type="ORF">FRY97_17590</name>
</gene>
<evidence type="ECO:0000256" key="5">
    <source>
        <dbReference type="SAM" id="MobiDB-lite"/>
    </source>
</evidence>
<dbReference type="AlphaFoldDB" id="A0A5C6RHX8"/>
<evidence type="ECO:0000313" key="8">
    <source>
        <dbReference type="Proteomes" id="UP000321580"/>
    </source>
</evidence>
<protein>
    <submittedName>
        <fullName evidence="7">OmpA family protein</fullName>
    </submittedName>
</protein>
<dbReference type="InterPro" id="IPR036737">
    <property type="entry name" value="OmpA-like_sf"/>
</dbReference>
<evidence type="ECO:0000256" key="2">
    <source>
        <dbReference type="ARBA" id="ARBA00023136"/>
    </source>
</evidence>
<dbReference type="GO" id="GO:0009279">
    <property type="term" value="C:cell outer membrane"/>
    <property type="evidence" value="ECO:0007669"/>
    <property type="project" value="UniProtKB-SubCell"/>
</dbReference>
<dbReference type="CDD" id="cd15482">
    <property type="entry name" value="Sialidase_non-viral"/>
    <property type="match status" value="1"/>
</dbReference>
<dbReference type="Pfam" id="PF07676">
    <property type="entry name" value="PD40"/>
    <property type="match status" value="2"/>
</dbReference>
<name>A0A5C6RHX8_9BACT</name>
<dbReference type="InterPro" id="IPR006665">
    <property type="entry name" value="OmpA-like"/>
</dbReference>
<comment type="subcellular location">
    <subcellularLocation>
        <location evidence="1">Cell outer membrane</location>
    </subcellularLocation>
</comment>
<dbReference type="InterPro" id="IPR011659">
    <property type="entry name" value="WD40"/>
</dbReference>